<organism evidence="2 3">
    <name type="scientific">Paramuricea clavata</name>
    <name type="common">Red gorgonian</name>
    <name type="synonym">Violescent sea-whip</name>
    <dbReference type="NCBI Taxonomy" id="317549"/>
    <lineage>
        <taxon>Eukaryota</taxon>
        <taxon>Metazoa</taxon>
        <taxon>Cnidaria</taxon>
        <taxon>Anthozoa</taxon>
        <taxon>Octocorallia</taxon>
        <taxon>Malacalcyonacea</taxon>
        <taxon>Plexauridae</taxon>
        <taxon>Paramuricea</taxon>
    </lineage>
</organism>
<dbReference type="EMBL" id="CACRXK020026048">
    <property type="protein sequence ID" value="CAB4039913.1"/>
    <property type="molecule type" value="Genomic_DNA"/>
</dbReference>
<accession>A0A6S7LP73</accession>
<keyword evidence="3" id="KW-1185">Reference proteome</keyword>
<gene>
    <name evidence="2" type="ORF">PACLA_8A010458</name>
</gene>
<evidence type="ECO:0000313" key="3">
    <source>
        <dbReference type="Proteomes" id="UP001152795"/>
    </source>
</evidence>
<reference evidence="2" key="1">
    <citation type="submission" date="2020-04" db="EMBL/GenBank/DDBJ databases">
        <authorList>
            <person name="Alioto T."/>
            <person name="Alioto T."/>
            <person name="Gomez Garrido J."/>
        </authorList>
    </citation>
    <scope>NUCLEOTIDE SEQUENCE</scope>
    <source>
        <strain evidence="2">A484AB</strain>
    </source>
</reference>
<sequence>MDESSMQQLIQSGQGYTFPSTQNTQLLSRAGLSVTSNTMAAGTPSVLNTFSSQPFSGASSSVDTSQQLSLQQSQPLAHQKSLNQETMQQSFMSQLNASQPTTPLQHPMTSSSLRHPVVSVQKPFSQRINFSNLLRQSTVGGSVNLQRQMSAPAKITLPGQLANELALQGQLSQSQNLNQSSQNQQYSNFQPPFH</sequence>
<feature type="region of interest" description="Disordered" evidence="1">
    <location>
        <begin position="172"/>
        <end position="194"/>
    </location>
</feature>
<name>A0A6S7LP73_PARCT</name>
<comment type="caution">
    <text evidence="2">The sequence shown here is derived from an EMBL/GenBank/DDBJ whole genome shotgun (WGS) entry which is preliminary data.</text>
</comment>
<dbReference type="Proteomes" id="UP001152795">
    <property type="component" value="Unassembled WGS sequence"/>
</dbReference>
<dbReference type="AlphaFoldDB" id="A0A6S7LP73"/>
<feature type="compositionally biased region" description="Low complexity" evidence="1">
    <location>
        <begin position="53"/>
        <end position="79"/>
    </location>
</feature>
<feature type="region of interest" description="Disordered" evidence="1">
    <location>
        <begin position="53"/>
        <end position="114"/>
    </location>
</feature>
<proteinExistence type="predicted"/>
<feature type="region of interest" description="Disordered" evidence="1">
    <location>
        <begin position="1"/>
        <end position="21"/>
    </location>
</feature>
<evidence type="ECO:0000256" key="1">
    <source>
        <dbReference type="SAM" id="MobiDB-lite"/>
    </source>
</evidence>
<protein>
    <submittedName>
        <fullName evidence="2">Uncharacterized protein</fullName>
    </submittedName>
</protein>
<feature type="compositionally biased region" description="Polar residues" evidence="1">
    <location>
        <begin position="80"/>
        <end position="113"/>
    </location>
</feature>
<evidence type="ECO:0000313" key="2">
    <source>
        <dbReference type="EMBL" id="CAB4039913.1"/>
    </source>
</evidence>